<dbReference type="RefSeq" id="WP_115955952.1">
    <property type="nucleotide sequence ID" value="NZ_CP028374.1"/>
</dbReference>
<evidence type="ECO:0000259" key="13">
    <source>
        <dbReference type="Pfam" id="PF02223"/>
    </source>
</evidence>
<dbReference type="InterPro" id="IPR039430">
    <property type="entry name" value="Thymidylate_kin-like_dom"/>
</dbReference>
<dbReference type="SUPFAM" id="SSF52540">
    <property type="entry name" value="P-loop containing nucleoside triphosphate hydrolases"/>
    <property type="match status" value="1"/>
</dbReference>
<dbReference type="GO" id="GO:0006235">
    <property type="term" value="P:dTTP biosynthetic process"/>
    <property type="evidence" value="ECO:0007669"/>
    <property type="project" value="UniProtKB-UniRule"/>
</dbReference>
<evidence type="ECO:0000256" key="11">
    <source>
        <dbReference type="ARBA" id="ARBA00057735"/>
    </source>
</evidence>
<sequence>MKGKFIVIEGLEGSGKTTAIKYIINILKKNGILKLKKTREPGSTLLNENLRKLIKHSIKNEIINKNTELLILYAARIQLVETIIKPNLNKGTWIIGDRHNMSSIAYQTGGRKIDKKITKTLTNLFLKDFKPDLTIYLDVIPEIGLNRIKNRKKKDRIEKESLNFFYRTRKCYLKIIKKQKNLIFINANNKIKHVQKKIKLIIKNWIKKNNS</sequence>
<evidence type="ECO:0000256" key="2">
    <source>
        <dbReference type="ARBA" id="ARBA00012980"/>
    </source>
</evidence>
<dbReference type="Pfam" id="PF02223">
    <property type="entry name" value="Thymidylate_kin"/>
    <property type="match status" value="1"/>
</dbReference>
<feature type="domain" description="Thymidylate kinase-like" evidence="13">
    <location>
        <begin position="8"/>
        <end position="198"/>
    </location>
</feature>
<keyword evidence="5 12" id="KW-0545">Nucleotide biosynthesis</keyword>
<dbReference type="InterPro" id="IPR018095">
    <property type="entry name" value="Thymidylate_kin_CS"/>
</dbReference>
<evidence type="ECO:0000256" key="1">
    <source>
        <dbReference type="ARBA" id="ARBA00009776"/>
    </source>
</evidence>
<dbReference type="PROSITE" id="PS01331">
    <property type="entry name" value="THYMIDYLATE_KINASE"/>
    <property type="match status" value="1"/>
</dbReference>
<dbReference type="HAMAP" id="MF_00165">
    <property type="entry name" value="Thymidylate_kinase"/>
    <property type="match status" value="1"/>
</dbReference>
<dbReference type="Gene3D" id="3.40.50.300">
    <property type="entry name" value="P-loop containing nucleotide triphosphate hydrolases"/>
    <property type="match status" value="1"/>
</dbReference>
<keyword evidence="4 12" id="KW-0808">Transferase</keyword>
<dbReference type="InterPro" id="IPR027417">
    <property type="entry name" value="P-loop_NTPase"/>
</dbReference>
<dbReference type="GO" id="GO:0006227">
    <property type="term" value="P:dUDP biosynthetic process"/>
    <property type="evidence" value="ECO:0007669"/>
    <property type="project" value="TreeGrafter"/>
</dbReference>
<proteinExistence type="inferred from homology"/>
<evidence type="ECO:0000256" key="10">
    <source>
        <dbReference type="ARBA" id="ARBA00048743"/>
    </source>
</evidence>
<accession>A0A346DZG1</accession>
<dbReference type="GO" id="GO:0005829">
    <property type="term" value="C:cytosol"/>
    <property type="evidence" value="ECO:0007669"/>
    <property type="project" value="TreeGrafter"/>
</dbReference>
<dbReference type="GO" id="GO:0004798">
    <property type="term" value="F:dTMP kinase activity"/>
    <property type="evidence" value="ECO:0007669"/>
    <property type="project" value="UniProtKB-UniRule"/>
</dbReference>
<keyword evidence="7 12" id="KW-0418">Kinase</keyword>
<dbReference type="PANTHER" id="PTHR10344">
    <property type="entry name" value="THYMIDYLATE KINASE"/>
    <property type="match status" value="1"/>
</dbReference>
<dbReference type="NCBIfam" id="TIGR00041">
    <property type="entry name" value="DTMP_kinase"/>
    <property type="match status" value="1"/>
</dbReference>
<evidence type="ECO:0000256" key="5">
    <source>
        <dbReference type="ARBA" id="ARBA00022727"/>
    </source>
</evidence>
<evidence type="ECO:0000256" key="3">
    <source>
        <dbReference type="ARBA" id="ARBA00017144"/>
    </source>
</evidence>
<evidence type="ECO:0000256" key="6">
    <source>
        <dbReference type="ARBA" id="ARBA00022741"/>
    </source>
</evidence>
<dbReference type="EC" id="2.7.4.9" evidence="2 12"/>
<keyword evidence="15" id="KW-1185">Reference proteome</keyword>
<evidence type="ECO:0000256" key="7">
    <source>
        <dbReference type="ARBA" id="ARBA00022777"/>
    </source>
</evidence>
<keyword evidence="6 12" id="KW-0547">Nucleotide-binding</keyword>
<feature type="binding site" evidence="12">
    <location>
        <begin position="10"/>
        <end position="17"/>
    </location>
    <ligand>
        <name>ATP</name>
        <dbReference type="ChEBI" id="CHEBI:30616"/>
    </ligand>
</feature>
<dbReference type="KEGG" id="ppet:C9I82_145"/>
<evidence type="ECO:0000256" key="4">
    <source>
        <dbReference type="ARBA" id="ARBA00022679"/>
    </source>
</evidence>
<dbReference type="AlphaFoldDB" id="A0A346DZG1"/>
<comment type="function">
    <text evidence="11 12">Phosphorylation of dTMP to form dTDP in both de novo and salvage pathways of dTTP synthesis.</text>
</comment>
<dbReference type="EMBL" id="CP028374">
    <property type="protein sequence ID" value="AXN02116.1"/>
    <property type="molecule type" value="Genomic_DNA"/>
</dbReference>
<dbReference type="PANTHER" id="PTHR10344:SF4">
    <property type="entry name" value="UMP-CMP KINASE 2, MITOCHONDRIAL"/>
    <property type="match status" value="1"/>
</dbReference>
<keyword evidence="8 12" id="KW-0067">ATP-binding</keyword>
<protein>
    <recommendedName>
        <fullName evidence="3 12">Thymidylate kinase</fullName>
        <ecNumber evidence="2 12">2.7.4.9</ecNumber>
    </recommendedName>
    <alternativeName>
        <fullName evidence="9 12">dTMP kinase</fullName>
    </alternativeName>
</protein>
<dbReference type="InterPro" id="IPR018094">
    <property type="entry name" value="Thymidylate_kinase"/>
</dbReference>
<evidence type="ECO:0000256" key="9">
    <source>
        <dbReference type="ARBA" id="ARBA00029962"/>
    </source>
</evidence>
<evidence type="ECO:0000256" key="8">
    <source>
        <dbReference type="ARBA" id="ARBA00022840"/>
    </source>
</evidence>
<dbReference type="GO" id="GO:0005524">
    <property type="term" value="F:ATP binding"/>
    <property type="evidence" value="ECO:0007669"/>
    <property type="project" value="UniProtKB-UniRule"/>
</dbReference>
<organism evidence="14 15">
    <name type="scientific">Candidatus Purcelliella pentastirinorum</name>
    <dbReference type="NCBI Taxonomy" id="472834"/>
    <lineage>
        <taxon>Bacteria</taxon>
        <taxon>Pseudomonadati</taxon>
        <taxon>Pseudomonadota</taxon>
        <taxon>Gammaproteobacteria</taxon>
        <taxon>Enterobacterales</taxon>
        <taxon>Enterobacteriaceae</taxon>
        <taxon>Candidatus Purcelliella</taxon>
    </lineage>
</organism>
<evidence type="ECO:0000313" key="14">
    <source>
        <dbReference type="EMBL" id="AXN02116.1"/>
    </source>
</evidence>
<evidence type="ECO:0000313" key="15">
    <source>
        <dbReference type="Proteomes" id="UP000256856"/>
    </source>
</evidence>
<dbReference type="FunFam" id="3.40.50.300:FF:000225">
    <property type="entry name" value="Thymidylate kinase"/>
    <property type="match status" value="1"/>
</dbReference>
<reference evidence="14 15" key="1">
    <citation type="submission" date="2018-03" db="EMBL/GenBank/DDBJ databases">
        <title>A parallel universe: an anciently diverged bacterial symbiosis in a Hawaiian planthopper (Hemiptera: Cixiidae) reveals rearranged nutritional responsibilities.</title>
        <authorList>
            <person name="Bennett G."/>
            <person name="Mao M."/>
        </authorList>
    </citation>
    <scope>NUCLEOTIDE SEQUENCE [LARGE SCALE GENOMIC DNA]</scope>
    <source>
        <strain evidence="14 15">OLIH</strain>
    </source>
</reference>
<dbReference type="CDD" id="cd01672">
    <property type="entry name" value="TMPK"/>
    <property type="match status" value="1"/>
</dbReference>
<name>A0A346DZG1_9ENTR</name>
<dbReference type="Proteomes" id="UP000256856">
    <property type="component" value="Chromosome"/>
</dbReference>
<gene>
    <name evidence="12" type="primary">tmk</name>
    <name evidence="14" type="ORF">C9I82_145</name>
</gene>
<dbReference type="OrthoDB" id="9774907at2"/>
<comment type="similarity">
    <text evidence="1 12">Belongs to the thymidylate kinase family.</text>
</comment>
<comment type="catalytic activity">
    <reaction evidence="10 12">
        <text>dTMP + ATP = dTDP + ADP</text>
        <dbReference type="Rhea" id="RHEA:13517"/>
        <dbReference type="ChEBI" id="CHEBI:30616"/>
        <dbReference type="ChEBI" id="CHEBI:58369"/>
        <dbReference type="ChEBI" id="CHEBI:63528"/>
        <dbReference type="ChEBI" id="CHEBI:456216"/>
        <dbReference type="EC" id="2.7.4.9"/>
    </reaction>
</comment>
<dbReference type="GO" id="GO:0006233">
    <property type="term" value="P:dTDP biosynthetic process"/>
    <property type="evidence" value="ECO:0007669"/>
    <property type="project" value="InterPro"/>
</dbReference>
<evidence type="ECO:0000256" key="12">
    <source>
        <dbReference type="HAMAP-Rule" id="MF_00165"/>
    </source>
</evidence>